<name>A0A914WKT6_9BILA</name>
<accession>A0A914WKT6</accession>
<dbReference type="InterPro" id="IPR011009">
    <property type="entry name" value="Kinase-like_dom_sf"/>
</dbReference>
<dbReference type="PANTHER" id="PTHR23020">
    <property type="entry name" value="UNCHARACTERIZED NUCLEAR HORMONE RECEPTOR-RELATED"/>
    <property type="match status" value="1"/>
</dbReference>
<sequence>MSLPGTAVRVDVLEQQLQSALNTRSTFKHCTPTDASKTINNVHSVKLQVAWNQVDAVALPTNLSIHTAPDRVANGHHNGATENGSNNDSRALAALYNEKLFHEMVFYEKLQLCVPHAFVSLRNDNEMVLILEDAASSSLPAAQSLNMTQLTQVAEDLANLHSFCVSLLDPETKKKFAENGNMVRAANAMLFEIELKDAAEELQTEYPEHFPRLSHQIEKLFSSLDDVNYGYEAIEQLPQVLCHGNLSPTSLSFDATTGQLTAISGWDSIHYGNVVEDFVHLLLTSVSPQERRGQYGKLLKHYYYRLVENMSRAPKFSLQTLKEAFRKLLKFGALTTLTHFARELRHTADHDEKMQLIARCQAAFEDAIAIEKGTYESEDDDCFFIK</sequence>
<evidence type="ECO:0000313" key="3">
    <source>
        <dbReference type="WBParaSite" id="PSAMB.scaffold457size50439.g6109.t1"/>
    </source>
</evidence>
<dbReference type="Gene3D" id="3.90.1200.10">
    <property type="match status" value="1"/>
</dbReference>
<dbReference type="AlphaFoldDB" id="A0A914WKT6"/>
<dbReference type="SUPFAM" id="SSF56112">
    <property type="entry name" value="Protein kinase-like (PK-like)"/>
    <property type="match status" value="1"/>
</dbReference>
<proteinExistence type="predicted"/>
<dbReference type="WBParaSite" id="PSAMB.scaffold457size50439.g6109.t1">
    <property type="protein sequence ID" value="PSAMB.scaffold457size50439.g6109.t1"/>
    <property type="gene ID" value="PSAMB.scaffold457size50439.g6109"/>
</dbReference>
<dbReference type="SMART" id="SM00587">
    <property type="entry name" value="CHK"/>
    <property type="match status" value="1"/>
</dbReference>
<protein>
    <submittedName>
        <fullName evidence="3">CHK kinase-like domain-containing protein</fullName>
    </submittedName>
</protein>
<feature type="domain" description="CHK kinase-like" evidence="1">
    <location>
        <begin position="129"/>
        <end position="312"/>
    </location>
</feature>
<dbReference type="Proteomes" id="UP000887566">
    <property type="component" value="Unplaced"/>
</dbReference>
<reference evidence="3" key="1">
    <citation type="submission" date="2022-11" db="UniProtKB">
        <authorList>
            <consortium name="WormBaseParasite"/>
        </authorList>
    </citation>
    <scope>IDENTIFICATION</scope>
</reference>
<keyword evidence="2" id="KW-1185">Reference proteome</keyword>
<evidence type="ECO:0000313" key="2">
    <source>
        <dbReference type="Proteomes" id="UP000887566"/>
    </source>
</evidence>
<dbReference type="PANTHER" id="PTHR23020:SF41">
    <property type="entry name" value="AMINOGLYCOSIDE PHOSPHOTRANSFERASE DOMAIN-CONTAINING PROTEIN"/>
    <property type="match status" value="1"/>
</dbReference>
<dbReference type="InterPro" id="IPR052961">
    <property type="entry name" value="Oxido-Kinase-like_Enzymes"/>
</dbReference>
<dbReference type="InterPro" id="IPR012877">
    <property type="entry name" value="Dhs-27"/>
</dbReference>
<dbReference type="InterPro" id="IPR015897">
    <property type="entry name" value="CHK_kinase-like"/>
</dbReference>
<dbReference type="Pfam" id="PF07914">
    <property type="entry name" value="DUF1679"/>
    <property type="match status" value="1"/>
</dbReference>
<organism evidence="2 3">
    <name type="scientific">Plectus sambesii</name>
    <dbReference type="NCBI Taxonomy" id="2011161"/>
    <lineage>
        <taxon>Eukaryota</taxon>
        <taxon>Metazoa</taxon>
        <taxon>Ecdysozoa</taxon>
        <taxon>Nematoda</taxon>
        <taxon>Chromadorea</taxon>
        <taxon>Plectida</taxon>
        <taxon>Plectina</taxon>
        <taxon>Plectoidea</taxon>
        <taxon>Plectidae</taxon>
        <taxon>Plectus</taxon>
    </lineage>
</organism>
<evidence type="ECO:0000259" key="1">
    <source>
        <dbReference type="SMART" id="SM00587"/>
    </source>
</evidence>